<keyword evidence="1" id="KW-1133">Transmembrane helix</keyword>
<evidence type="ECO:0000256" key="1">
    <source>
        <dbReference type="SAM" id="Phobius"/>
    </source>
</evidence>
<dbReference type="Proteomes" id="UP000433050">
    <property type="component" value="Unassembled WGS sequence"/>
</dbReference>
<gene>
    <name evidence="2" type="ORF">STARVERO_01429</name>
</gene>
<organism evidence="2 3">
    <name type="scientific">Starkeya nomas</name>
    <dbReference type="NCBI Taxonomy" id="2666134"/>
    <lineage>
        <taxon>Bacteria</taxon>
        <taxon>Pseudomonadati</taxon>
        <taxon>Pseudomonadota</taxon>
        <taxon>Alphaproteobacteria</taxon>
        <taxon>Hyphomicrobiales</taxon>
        <taxon>Xanthobacteraceae</taxon>
        <taxon>Starkeya</taxon>
    </lineage>
</organism>
<keyword evidence="1" id="KW-0472">Membrane</keyword>
<dbReference type="EMBL" id="CACSAS010000001">
    <property type="protein sequence ID" value="CAA0092277.1"/>
    <property type="molecule type" value="Genomic_DNA"/>
</dbReference>
<name>A0A5S9NPG6_9HYPH</name>
<sequence length="152" mass="16293">MLDRLLQYDHMTLLAGAVAGAVALIILLRWVGQRVVVPKTRLALVGDGSFDYDIAGTDGHQPVLARIAGRTPSSLGEECIAELLTAVTKAGEVEAIVVHVEGARVGEIPARDLLHFHAAAKGRPARCEAVVLRGHAEDLRVRLDVAWPPRLS</sequence>
<evidence type="ECO:0000313" key="2">
    <source>
        <dbReference type="EMBL" id="CAA0092277.1"/>
    </source>
</evidence>
<dbReference type="RefSeq" id="WP_144343444.1">
    <property type="nucleotide sequence ID" value="NZ_CACSAS010000001.1"/>
</dbReference>
<accession>A0A5S9NPG6</accession>
<keyword evidence="1" id="KW-0812">Transmembrane</keyword>
<proteinExistence type="predicted"/>
<dbReference type="AlphaFoldDB" id="A0A5S9NPG6"/>
<protein>
    <submittedName>
        <fullName evidence="2">Uncharacterized protein</fullName>
    </submittedName>
</protein>
<evidence type="ECO:0000313" key="3">
    <source>
        <dbReference type="Proteomes" id="UP000433050"/>
    </source>
</evidence>
<reference evidence="2 3" key="1">
    <citation type="submission" date="2019-12" db="EMBL/GenBank/DDBJ databases">
        <authorList>
            <person name="Reyes-Prieto M."/>
        </authorList>
    </citation>
    <scope>NUCLEOTIDE SEQUENCE [LARGE SCALE GENOMIC DNA]</scope>
    <source>
        <strain evidence="2">HF14-78462</strain>
    </source>
</reference>
<keyword evidence="3" id="KW-1185">Reference proteome</keyword>
<feature type="transmembrane region" description="Helical" evidence="1">
    <location>
        <begin position="12"/>
        <end position="31"/>
    </location>
</feature>